<reference evidence="2 3" key="1">
    <citation type="submission" date="2011-02" db="EMBL/GenBank/DDBJ databases">
        <title>The Genome Sequence of Sphaeroforma arctica JP610.</title>
        <authorList>
            <consortium name="The Broad Institute Genome Sequencing Platform"/>
            <person name="Russ C."/>
            <person name="Cuomo C."/>
            <person name="Young S.K."/>
            <person name="Zeng Q."/>
            <person name="Gargeya S."/>
            <person name="Alvarado L."/>
            <person name="Berlin A."/>
            <person name="Chapman S.B."/>
            <person name="Chen Z."/>
            <person name="Freedman E."/>
            <person name="Gellesch M."/>
            <person name="Goldberg J."/>
            <person name="Griggs A."/>
            <person name="Gujja S."/>
            <person name="Heilman E."/>
            <person name="Heiman D."/>
            <person name="Howarth C."/>
            <person name="Mehta T."/>
            <person name="Neiman D."/>
            <person name="Pearson M."/>
            <person name="Roberts A."/>
            <person name="Saif S."/>
            <person name="Shea T."/>
            <person name="Shenoy N."/>
            <person name="Sisk P."/>
            <person name="Stolte C."/>
            <person name="Sykes S."/>
            <person name="White J."/>
            <person name="Yandava C."/>
            <person name="Burger G."/>
            <person name="Gray M.W."/>
            <person name="Holland P.W.H."/>
            <person name="King N."/>
            <person name="Lang F.B.F."/>
            <person name="Roger A.J."/>
            <person name="Ruiz-Trillo I."/>
            <person name="Haas B."/>
            <person name="Nusbaum C."/>
            <person name="Birren B."/>
        </authorList>
    </citation>
    <scope>NUCLEOTIDE SEQUENCE [LARGE SCALE GENOMIC DNA]</scope>
    <source>
        <strain evidence="2 3">JP610</strain>
    </source>
</reference>
<feature type="compositionally biased region" description="Basic and acidic residues" evidence="1">
    <location>
        <begin position="102"/>
        <end position="111"/>
    </location>
</feature>
<proteinExistence type="predicted"/>
<feature type="compositionally biased region" description="Basic and acidic residues" evidence="1">
    <location>
        <begin position="22"/>
        <end position="32"/>
    </location>
</feature>
<feature type="compositionally biased region" description="Polar residues" evidence="1">
    <location>
        <begin position="45"/>
        <end position="55"/>
    </location>
</feature>
<gene>
    <name evidence="2" type="ORF">SARC_14087</name>
</gene>
<organism evidence="2 3">
    <name type="scientific">Sphaeroforma arctica JP610</name>
    <dbReference type="NCBI Taxonomy" id="667725"/>
    <lineage>
        <taxon>Eukaryota</taxon>
        <taxon>Ichthyosporea</taxon>
        <taxon>Ichthyophonida</taxon>
        <taxon>Sphaeroforma</taxon>
    </lineage>
</organism>
<feature type="non-terminal residue" evidence="2">
    <location>
        <position position="1"/>
    </location>
</feature>
<feature type="compositionally biased region" description="Polar residues" evidence="1">
    <location>
        <begin position="63"/>
        <end position="74"/>
    </location>
</feature>
<feature type="compositionally biased region" description="Polar residues" evidence="1">
    <location>
        <begin position="1"/>
        <end position="21"/>
    </location>
</feature>
<dbReference type="Proteomes" id="UP000054560">
    <property type="component" value="Unassembled WGS sequence"/>
</dbReference>
<dbReference type="RefSeq" id="XP_014147254.1">
    <property type="nucleotide sequence ID" value="XM_014291779.1"/>
</dbReference>
<name>A0A0L0F9F0_9EUKA</name>
<dbReference type="EMBL" id="KQ245725">
    <property type="protein sequence ID" value="KNC73352.1"/>
    <property type="molecule type" value="Genomic_DNA"/>
</dbReference>
<evidence type="ECO:0000313" key="3">
    <source>
        <dbReference type="Proteomes" id="UP000054560"/>
    </source>
</evidence>
<protein>
    <submittedName>
        <fullName evidence="2">Uncharacterized protein</fullName>
    </submittedName>
</protein>
<evidence type="ECO:0000313" key="2">
    <source>
        <dbReference type="EMBL" id="KNC73352.1"/>
    </source>
</evidence>
<accession>A0A0L0F9F0</accession>
<feature type="region of interest" description="Disordered" evidence="1">
    <location>
        <begin position="1"/>
        <end position="162"/>
    </location>
</feature>
<keyword evidence="3" id="KW-1185">Reference proteome</keyword>
<sequence>AQANANGQSSVEPQTHTVNKPESNEQSERLEQEQELAQAKPRQPTGENVQNTGENVPNKGENVASSSKYTNTNAGGEAKHNGGDSQEEGNTRASDGGAIDNSKYKNVDPRKYSPSPTSTPVLLSEPGPPPAPKPKVLVPGDKELDKARQQLESEHTDKWVNE</sequence>
<feature type="non-terminal residue" evidence="2">
    <location>
        <position position="162"/>
    </location>
</feature>
<feature type="compositionally biased region" description="Low complexity" evidence="1">
    <location>
        <begin position="113"/>
        <end position="125"/>
    </location>
</feature>
<dbReference type="AlphaFoldDB" id="A0A0L0F9F0"/>
<dbReference type="GeneID" id="25914591"/>
<feature type="compositionally biased region" description="Basic and acidic residues" evidence="1">
    <location>
        <begin position="140"/>
        <end position="162"/>
    </location>
</feature>
<evidence type="ECO:0000256" key="1">
    <source>
        <dbReference type="SAM" id="MobiDB-lite"/>
    </source>
</evidence>